<dbReference type="EMBL" id="JAVREQ010000022">
    <property type="protein sequence ID" value="MDT0381500.1"/>
    <property type="molecule type" value="Genomic_DNA"/>
</dbReference>
<feature type="transmembrane region" description="Helical" evidence="1">
    <location>
        <begin position="31"/>
        <end position="49"/>
    </location>
</feature>
<sequence>MPGAAKAMSVTTVAALIVVTAYTVGLGGSGWLWFSWVVLGLATAGVISTRRS</sequence>
<evidence type="ECO:0000313" key="2">
    <source>
        <dbReference type="EMBL" id="MDT0381500.1"/>
    </source>
</evidence>
<comment type="caution">
    <text evidence="2">The sequence shown here is derived from an EMBL/GenBank/DDBJ whole genome shotgun (WGS) entry which is preliminary data.</text>
</comment>
<keyword evidence="1" id="KW-1133">Transmembrane helix</keyword>
<keyword evidence="1" id="KW-0812">Transmembrane</keyword>
<dbReference type="RefSeq" id="WP_027764722.1">
    <property type="nucleotide sequence ID" value="NZ_JAVREQ010000022.1"/>
</dbReference>
<dbReference type="Proteomes" id="UP001183414">
    <property type="component" value="Unassembled WGS sequence"/>
</dbReference>
<accession>A0ABU2NWY9</accession>
<protein>
    <recommendedName>
        <fullName evidence="4">Integral membrane protein</fullName>
    </recommendedName>
</protein>
<organism evidence="2 3">
    <name type="scientific">Streptomyces hazeniae</name>
    <dbReference type="NCBI Taxonomy" id="3075538"/>
    <lineage>
        <taxon>Bacteria</taxon>
        <taxon>Bacillati</taxon>
        <taxon>Actinomycetota</taxon>
        <taxon>Actinomycetes</taxon>
        <taxon>Kitasatosporales</taxon>
        <taxon>Streptomycetaceae</taxon>
        <taxon>Streptomyces</taxon>
    </lineage>
</organism>
<keyword evidence="1" id="KW-0472">Membrane</keyword>
<evidence type="ECO:0000313" key="3">
    <source>
        <dbReference type="Proteomes" id="UP001183414"/>
    </source>
</evidence>
<keyword evidence="3" id="KW-1185">Reference proteome</keyword>
<name>A0ABU2NWY9_9ACTN</name>
<reference evidence="3" key="1">
    <citation type="submission" date="2023-07" db="EMBL/GenBank/DDBJ databases">
        <title>30 novel species of actinomycetes from the DSMZ collection.</title>
        <authorList>
            <person name="Nouioui I."/>
        </authorList>
    </citation>
    <scope>NUCLEOTIDE SEQUENCE [LARGE SCALE GENOMIC DNA]</scope>
    <source>
        <strain evidence="3">DSM 42041</strain>
    </source>
</reference>
<proteinExistence type="predicted"/>
<gene>
    <name evidence="2" type="ORF">RM572_22325</name>
</gene>
<evidence type="ECO:0000256" key="1">
    <source>
        <dbReference type="SAM" id="Phobius"/>
    </source>
</evidence>
<evidence type="ECO:0008006" key="4">
    <source>
        <dbReference type="Google" id="ProtNLM"/>
    </source>
</evidence>